<accession>A0A176S1H9</accession>
<name>A0A176S1H9_9GAMM</name>
<feature type="region of interest" description="Disordered" evidence="1">
    <location>
        <begin position="1"/>
        <end position="21"/>
    </location>
</feature>
<evidence type="ECO:0000313" key="2">
    <source>
        <dbReference type="EMBL" id="OAD21788.1"/>
    </source>
</evidence>
<sequence length="90" mass="9770">MASNPTLDATDGTHKTTGKYDERGNQIELAYFDAAGNPTLHKDGYHKITVQYDASGNPTEVAFFDANGQPFETEIFVVSVLSESQAEKLG</sequence>
<comment type="caution">
    <text evidence="2">The sequence shown here is derived from an EMBL/GenBank/DDBJ whole genome shotgun (WGS) entry which is preliminary data.</text>
</comment>
<dbReference type="NCBIfam" id="TIGR01643">
    <property type="entry name" value="YD_repeat_2x"/>
    <property type="match status" value="1"/>
</dbReference>
<evidence type="ECO:0000256" key="1">
    <source>
        <dbReference type="SAM" id="MobiDB-lite"/>
    </source>
</evidence>
<keyword evidence="3" id="KW-1185">Reference proteome</keyword>
<evidence type="ECO:0008006" key="4">
    <source>
        <dbReference type="Google" id="ProtNLM"/>
    </source>
</evidence>
<organism evidence="2 3">
    <name type="scientific">Candidatus Thiomargarita nelsonii</name>
    <dbReference type="NCBI Taxonomy" id="1003181"/>
    <lineage>
        <taxon>Bacteria</taxon>
        <taxon>Pseudomonadati</taxon>
        <taxon>Pseudomonadota</taxon>
        <taxon>Gammaproteobacteria</taxon>
        <taxon>Thiotrichales</taxon>
        <taxon>Thiotrichaceae</taxon>
        <taxon>Thiomargarita</taxon>
    </lineage>
</organism>
<dbReference type="Proteomes" id="UP000076962">
    <property type="component" value="Unassembled WGS sequence"/>
</dbReference>
<dbReference type="EMBL" id="LUTY01001394">
    <property type="protein sequence ID" value="OAD21788.1"/>
    <property type="molecule type" value="Genomic_DNA"/>
</dbReference>
<dbReference type="InterPro" id="IPR006530">
    <property type="entry name" value="YD"/>
</dbReference>
<reference evidence="2 3" key="1">
    <citation type="submission" date="2016-05" db="EMBL/GenBank/DDBJ databases">
        <title>Single-cell genome of chain-forming Candidatus Thiomargarita nelsonii and comparison to other large sulfur-oxidizing bacteria.</title>
        <authorList>
            <person name="Winkel M."/>
            <person name="Salman V."/>
            <person name="Woyke T."/>
            <person name="Schulz-Vogt H."/>
            <person name="Richter M."/>
            <person name="Flood B."/>
            <person name="Bailey J."/>
            <person name="Amann R."/>
            <person name="Mussmann M."/>
        </authorList>
    </citation>
    <scope>NUCLEOTIDE SEQUENCE [LARGE SCALE GENOMIC DNA]</scope>
    <source>
        <strain evidence="2 3">THI036</strain>
    </source>
</reference>
<proteinExistence type="predicted"/>
<evidence type="ECO:0000313" key="3">
    <source>
        <dbReference type="Proteomes" id="UP000076962"/>
    </source>
</evidence>
<gene>
    <name evidence="2" type="ORF">THIOM_002442</name>
</gene>
<protein>
    <recommendedName>
        <fullName evidence="4">Rhs family protein</fullName>
    </recommendedName>
</protein>
<feature type="compositionally biased region" description="Basic and acidic residues" evidence="1">
    <location>
        <begin position="11"/>
        <end position="21"/>
    </location>
</feature>
<dbReference type="AlphaFoldDB" id="A0A176S1H9"/>